<dbReference type="AlphaFoldDB" id="A0A0L7KZE1"/>
<gene>
    <name evidence="2" type="ORF">OBRU01_18370</name>
</gene>
<dbReference type="EMBL" id="JTDY01004221">
    <property type="protein sequence ID" value="KOB68441.1"/>
    <property type="molecule type" value="Genomic_DNA"/>
</dbReference>
<reference evidence="2 3" key="1">
    <citation type="journal article" date="2015" name="Genome Biol. Evol.">
        <title>The genome of winter moth (Operophtera brumata) provides a genomic perspective on sexual dimorphism and phenology.</title>
        <authorList>
            <person name="Derks M.F."/>
            <person name="Smit S."/>
            <person name="Salis L."/>
            <person name="Schijlen E."/>
            <person name="Bossers A."/>
            <person name="Mateman C."/>
            <person name="Pijl A.S."/>
            <person name="de Ridder D."/>
            <person name="Groenen M.A."/>
            <person name="Visser M.E."/>
            <person name="Megens H.J."/>
        </authorList>
    </citation>
    <scope>NUCLEOTIDE SEQUENCE [LARGE SCALE GENOMIC DNA]</scope>
    <source>
        <strain evidence="2">WM2013NL</strain>
        <tissue evidence="2">Head and thorax</tissue>
    </source>
</reference>
<keyword evidence="3" id="KW-1185">Reference proteome</keyword>
<evidence type="ECO:0000256" key="1">
    <source>
        <dbReference type="SAM" id="SignalP"/>
    </source>
</evidence>
<dbReference type="Proteomes" id="UP000037510">
    <property type="component" value="Unassembled WGS sequence"/>
</dbReference>
<feature type="chain" id="PRO_5005572901" evidence="1">
    <location>
        <begin position="23"/>
        <end position="79"/>
    </location>
</feature>
<organism evidence="2 3">
    <name type="scientific">Operophtera brumata</name>
    <name type="common">Winter moth</name>
    <name type="synonym">Phalaena brumata</name>
    <dbReference type="NCBI Taxonomy" id="104452"/>
    <lineage>
        <taxon>Eukaryota</taxon>
        <taxon>Metazoa</taxon>
        <taxon>Ecdysozoa</taxon>
        <taxon>Arthropoda</taxon>
        <taxon>Hexapoda</taxon>
        <taxon>Insecta</taxon>
        <taxon>Pterygota</taxon>
        <taxon>Neoptera</taxon>
        <taxon>Endopterygota</taxon>
        <taxon>Lepidoptera</taxon>
        <taxon>Glossata</taxon>
        <taxon>Ditrysia</taxon>
        <taxon>Geometroidea</taxon>
        <taxon>Geometridae</taxon>
        <taxon>Larentiinae</taxon>
        <taxon>Operophtera</taxon>
    </lineage>
</organism>
<protein>
    <submittedName>
        <fullName evidence="2">Cecropin B</fullName>
    </submittedName>
</protein>
<proteinExistence type="predicted"/>
<keyword evidence="1" id="KW-0732">Signal</keyword>
<evidence type="ECO:0000313" key="3">
    <source>
        <dbReference type="Proteomes" id="UP000037510"/>
    </source>
</evidence>
<evidence type="ECO:0000313" key="2">
    <source>
        <dbReference type="EMBL" id="KOB68441.1"/>
    </source>
</evidence>
<name>A0A0L7KZE1_OPEBR</name>
<comment type="caution">
    <text evidence="2">The sequence shown here is derived from an EMBL/GenBank/DDBJ whole genome shotgun (WGS) entry which is preliminary data.</text>
</comment>
<accession>A0A0L7KZE1</accession>
<feature type="non-terminal residue" evidence="2">
    <location>
        <position position="79"/>
    </location>
</feature>
<sequence length="79" mass="9252">MNFSRIFFIVFACVVALTTVMAAPEPRWKFFKKIIPAYHDQHDGQHDGSYDPIDQQPAVEMMHNMRILTWNANGLTERR</sequence>
<feature type="signal peptide" evidence="1">
    <location>
        <begin position="1"/>
        <end position="22"/>
    </location>
</feature>